<dbReference type="PANTHER" id="PTHR46696">
    <property type="entry name" value="P450, PUTATIVE (EUROFUNG)-RELATED"/>
    <property type="match status" value="1"/>
</dbReference>
<dbReference type="PRINTS" id="PR00359">
    <property type="entry name" value="BP450"/>
</dbReference>
<reference evidence="3" key="1">
    <citation type="journal article" date="2019" name="Int. J. Syst. Evol. Microbiol.">
        <title>The Global Catalogue of Microorganisms (GCM) 10K type strain sequencing project: providing services to taxonomists for standard genome sequencing and annotation.</title>
        <authorList>
            <consortium name="The Broad Institute Genomics Platform"/>
            <consortium name="The Broad Institute Genome Sequencing Center for Infectious Disease"/>
            <person name="Wu L."/>
            <person name="Ma J."/>
        </authorList>
    </citation>
    <scope>NUCLEOTIDE SEQUENCE [LARGE SCALE GENOMIC DNA]</scope>
    <source>
        <strain evidence="3">KLKA75</strain>
    </source>
</reference>
<comment type="caution">
    <text evidence="2">The sequence shown here is derived from an EMBL/GenBank/DDBJ whole genome shotgun (WGS) entry which is preliminary data.</text>
</comment>
<keyword evidence="3" id="KW-1185">Reference proteome</keyword>
<dbReference type="Proteomes" id="UP001595872">
    <property type="component" value="Unassembled WGS sequence"/>
</dbReference>
<name>A0ABV9UBP0_9ACTN</name>
<evidence type="ECO:0000313" key="3">
    <source>
        <dbReference type="Proteomes" id="UP001595872"/>
    </source>
</evidence>
<dbReference type="InterPro" id="IPR001128">
    <property type="entry name" value="Cyt_P450"/>
</dbReference>
<dbReference type="PANTHER" id="PTHR46696:SF4">
    <property type="entry name" value="BIOTIN BIOSYNTHESIS CYTOCHROME P450"/>
    <property type="match status" value="1"/>
</dbReference>
<evidence type="ECO:0000313" key="2">
    <source>
        <dbReference type="EMBL" id="MFC4913775.1"/>
    </source>
</evidence>
<dbReference type="Pfam" id="PF00067">
    <property type="entry name" value="p450"/>
    <property type="match status" value="1"/>
</dbReference>
<sequence>MPSSTDPPRERDIDLADLAFWQRPAEEREKAFRLLRERPGPVFFPMPAIPFLPRTPGFWALTRHADVTGASRLPEVFSSEPSATTPVDLPDWLNRYVDTLLNMDDPRHAKVRRTVSRAFAPRVLARLHDTVRARAERIVADLVRNGPGDFVSAAAVRLPIEVISEMLGVPERHYGRIVARTNVLLGFTDEEYTTMSPGFGRVGTGRALLKVARAGRDLHGLAADLGRERARRPTGDLTSTLVNADVDGERLSPREFGAFFLLLVLAGNETTRNAIAHGLKLFTDHPEQRELLMEDFDNRIGGAVEEIVRYCSPVVSFRRNVVRDHELNGHRYRAGDRVLLFYSSANRDDAAFDQPDAFDISRHPNPHVGFGGPGPHFCLGANLARLEITEMFRALFTRLPTARAVGEPDLLRSYFMNGVKRIRIEFDAPVPPARDASA</sequence>
<dbReference type="EMBL" id="JBHSIT010000020">
    <property type="protein sequence ID" value="MFC4913775.1"/>
    <property type="molecule type" value="Genomic_DNA"/>
</dbReference>
<dbReference type="SUPFAM" id="SSF48264">
    <property type="entry name" value="Cytochrome P450"/>
    <property type="match status" value="1"/>
</dbReference>
<dbReference type="InterPro" id="IPR002397">
    <property type="entry name" value="Cyt_P450_B"/>
</dbReference>
<organism evidence="2 3">
    <name type="scientific">Actinomadura gamaensis</name>
    <dbReference type="NCBI Taxonomy" id="1763541"/>
    <lineage>
        <taxon>Bacteria</taxon>
        <taxon>Bacillati</taxon>
        <taxon>Actinomycetota</taxon>
        <taxon>Actinomycetes</taxon>
        <taxon>Streptosporangiales</taxon>
        <taxon>Thermomonosporaceae</taxon>
        <taxon>Actinomadura</taxon>
    </lineage>
</organism>
<gene>
    <name evidence="2" type="ORF">ACFPCY_41275</name>
</gene>
<dbReference type="InterPro" id="IPR036396">
    <property type="entry name" value="Cyt_P450_sf"/>
</dbReference>
<comment type="similarity">
    <text evidence="1">Belongs to the cytochrome P450 family.</text>
</comment>
<evidence type="ECO:0000256" key="1">
    <source>
        <dbReference type="ARBA" id="ARBA00010617"/>
    </source>
</evidence>
<dbReference type="CDD" id="cd11033">
    <property type="entry name" value="CYP142-like"/>
    <property type="match status" value="1"/>
</dbReference>
<proteinExistence type="inferred from homology"/>
<dbReference type="Gene3D" id="1.10.630.10">
    <property type="entry name" value="Cytochrome P450"/>
    <property type="match status" value="1"/>
</dbReference>
<protein>
    <submittedName>
        <fullName evidence="2">Cytochrome P450</fullName>
    </submittedName>
</protein>
<dbReference type="RefSeq" id="WP_378265020.1">
    <property type="nucleotide sequence ID" value="NZ_JBHSIT010000020.1"/>
</dbReference>
<accession>A0ABV9UBP0</accession>